<evidence type="ECO:0000313" key="2">
    <source>
        <dbReference type="Proteomes" id="UP000265520"/>
    </source>
</evidence>
<evidence type="ECO:0000313" key="1">
    <source>
        <dbReference type="EMBL" id="MCI82578.1"/>
    </source>
</evidence>
<name>A0A392V2Q7_9FABA</name>
<sequence length="51" mass="5614">MSGTATVKIPVFFRLGSKGGMSYQAYIITFECCTNILAFRLPFLLCGDHHG</sequence>
<reference evidence="1 2" key="1">
    <citation type="journal article" date="2018" name="Front. Plant Sci.">
        <title>Red Clover (Trifolium pratense) and Zigzag Clover (T. medium) - A Picture of Genomic Similarities and Differences.</title>
        <authorList>
            <person name="Dluhosova J."/>
            <person name="Istvanek J."/>
            <person name="Nedelnik J."/>
            <person name="Repkova J."/>
        </authorList>
    </citation>
    <scope>NUCLEOTIDE SEQUENCE [LARGE SCALE GENOMIC DNA]</scope>
    <source>
        <strain evidence="2">cv. 10/8</strain>
        <tissue evidence="1">Leaf</tissue>
    </source>
</reference>
<organism evidence="1 2">
    <name type="scientific">Trifolium medium</name>
    <dbReference type="NCBI Taxonomy" id="97028"/>
    <lineage>
        <taxon>Eukaryota</taxon>
        <taxon>Viridiplantae</taxon>
        <taxon>Streptophyta</taxon>
        <taxon>Embryophyta</taxon>
        <taxon>Tracheophyta</taxon>
        <taxon>Spermatophyta</taxon>
        <taxon>Magnoliopsida</taxon>
        <taxon>eudicotyledons</taxon>
        <taxon>Gunneridae</taxon>
        <taxon>Pentapetalae</taxon>
        <taxon>rosids</taxon>
        <taxon>fabids</taxon>
        <taxon>Fabales</taxon>
        <taxon>Fabaceae</taxon>
        <taxon>Papilionoideae</taxon>
        <taxon>50 kb inversion clade</taxon>
        <taxon>NPAAA clade</taxon>
        <taxon>Hologalegina</taxon>
        <taxon>IRL clade</taxon>
        <taxon>Trifolieae</taxon>
        <taxon>Trifolium</taxon>
    </lineage>
</organism>
<accession>A0A392V2Q7</accession>
<dbReference type="EMBL" id="LXQA011046948">
    <property type="protein sequence ID" value="MCI82578.1"/>
    <property type="molecule type" value="Genomic_DNA"/>
</dbReference>
<dbReference type="AlphaFoldDB" id="A0A392V2Q7"/>
<protein>
    <submittedName>
        <fullName evidence="1">Uncharacterized protein</fullName>
    </submittedName>
</protein>
<comment type="caution">
    <text evidence="1">The sequence shown here is derived from an EMBL/GenBank/DDBJ whole genome shotgun (WGS) entry which is preliminary data.</text>
</comment>
<proteinExistence type="predicted"/>
<dbReference type="Proteomes" id="UP000265520">
    <property type="component" value="Unassembled WGS sequence"/>
</dbReference>
<keyword evidence="2" id="KW-1185">Reference proteome</keyword>
<feature type="non-terminal residue" evidence="1">
    <location>
        <position position="51"/>
    </location>
</feature>